<gene>
    <name evidence="2" type="ORF">FF100_26835</name>
</gene>
<dbReference type="RefSeq" id="WP_139038832.1">
    <property type="nucleotide sequence ID" value="NZ_VDDA01000018.1"/>
</dbReference>
<dbReference type="OrthoDB" id="88903at2"/>
<evidence type="ECO:0000313" key="2">
    <source>
        <dbReference type="EMBL" id="TNC09186.1"/>
    </source>
</evidence>
<reference evidence="2 3" key="1">
    <citation type="submission" date="2019-06" db="EMBL/GenBank/DDBJ databases">
        <title>Genome of Methylobacterium sp. 17Sr1-39.</title>
        <authorList>
            <person name="Seo T."/>
        </authorList>
    </citation>
    <scope>NUCLEOTIDE SEQUENCE [LARGE SCALE GENOMIC DNA]</scope>
    <source>
        <strain evidence="2 3">17Sr1-39</strain>
    </source>
</reference>
<feature type="domain" description="KAP NTPase" evidence="1">
    <location>
        <begin position="25"/>
        <end position="390"/>
    </location>
</feature>
<protein>
    <submittedName>
        <fullName evidence="2">NTPase KAP</fullName>
    </submittedName>
</protein>
<organism evidence="2 3">
    <name type="scientific">Methylobacterium terricola</name>
    <dbReference type="NCBI Taxonomy" id="2583531"/>
    <lineage>
        <taxon>Bacteria</taxon>
        <taxon>Pseudomonadati</taxon>
        <taxon>Pseudomonadota</taxon>
        <taxon>Alphaproteobacteria</taxon>
        <taxon>Hyphomicrobiales</taxon>
        <taxon>Methylobacteriaceae</taxon>
        <taxon>Methylobacterium</taxon>
    </lineage>
</organism>
<dbReference type="AlphaFoldDB" id="A0A5C4LBC0"/>
<sequence length="662" mass="72241">MAGGEPASLAYLSDHETKVDLLNNEAIAATVLKLIKQKSEHPITIGVHGDWGAGKSSVLKMVETTLEQDAGTCLIKFNGWQFQGFEDAKIALIEGVVNGLIENRSLRGKAEDVIERIRENIDVLKAAKMGGKLAFTFFTGLPSFGAGEVFEALTDKIKEIVTDPKERKQALEQAEALKKEGEKSGKPSVPHEIAEFRKSFEELIARASVERIVVLVDDLDRCLPETAIETLEAIRLFVFLDKTAFVVGADERMIEYAVGRHFPNLPKMEDSQGYARAYLEKLLQVPFRIPALGETETRIYVTLLLLGSVLGEEEERFLRLLDLGRAALRTPWDGEGIKPDDLKAVLGERPDDPIRSALLTAERISPVLAAGTKGNPRQIKRFLNALNLRLAVAQARGFGTAIEPTRLAKIMLAEMFLPESVFTQMATLVAKAPDGVSPLIARIEAAAEEAATPASAADPPAPTPDLNATDDLASVLEDWKLRPEVLDWARIKPKLGGESLKPYLFVIKDRRNYLAGVAPLSAKLKDIVARLTGGDLNAANVTAAVRALTPPEIDAVFKDLRGQLLSTQSLQAKPPAMGGLAVLTQAHPGLQVRYVEVLAELPIDRLGPGVVSVHGFIQNDDALRRLNAVFDTWARSDNLILKRAVEAMRTAGQRRGRRAGRS</sequence>
<dbReference type="EMBL" id="VDDA01000018">
    <property type="protein sequence ID" value="TNC09186.1"/>
    <property type="molecule type" value="Genomic_DNA"/>
</dbReference>
<evidence type="ECO:0000313" key="3">
    <source>
        <dbReference type="Proteomes" id="UP000305267"/>
    </source>
</evidence>
<dbReference type="InterPro" id="IPR049673">
    <property type="entry name" value="QatA"/>
</dbReference>
<keyword evidence="3" id="KW-1185">Reference proteome</keyword>
<name>A0A5C4LBC0_9HYPH</name>
<dbReference type="NCBIfam" id="NF041923">
    <property type="entry name" value="QatA"/>
    <property type="match status" value="1"/>
</dbReference>
<dbReference type="Gene3D" id="3.40.50.300">
    <property type="entry name" value="P-loop containing nucleotide triphosphate hydrolases"/>
    <property type="match status" value="1"/>
</dbReference>
<dbReference type="Pfam" id="PF07693">
    <property type="entry name" value="KAP_NTPase"/>
    <property type="match status" value="1"/>
</dbReference>
<dbReference type="InterPro" id="IPR027417">
    <property type="entry name" value="P-loop_NTPase"/>
</dbReference>
<accession>A0A5C4LBC0</accession>
<dbReference type="Proteomes" id="UP000305267">
    <property type="component" value="Unassembled WGS sequence"/>
</dbReference>
<dbReference type="InterPro" id="IPR052754">
    <property type="entry name" value="NTPase_KAP_P-loop"/>
</dbReference>
<dbReference type="PANTHER" id="PTHR22674">
    <property type="entry name" value="NTPASE, KAP FAMILY P-LOOP DOMAIN-CONTAINING 1"/>
    <property type="match status" value="1"/>
</dbReference>
<dbReference type="PANTHER" id="PTHR22674:SF6">
    <property type="entry name" value="NTPASE KAP FAMILY P-LOOP DOMAIN-CONTAINING PROTEIN 1"/>
    <property type="match status" value="1"/>
</dbReference>
<comment type="caution">
    <text evidence="2">The sequence shown here is derived from an EMBL/GenBank/DDBJ whole genome shotgun (WGS) entry which is preliminary data.</text>
</comment>
<dbReference type="SUPFAM" id="SSF52540">
    <property type="entry name" value="P-loop containing nucleoside triphosphate hydrolases"/>
    <property type="match status" value="1"/>
</dbReference>
<proteinExistence type="predicted"/>
<evidence type="ECO:0000259" key="1">
    <source>
        <dbReference type="Pfam" id="PF07693"/>
    </source>
</evidence>
<dbReference type="InterPro" id="IPR011646">
    <property type="entry name" value="KAP_P-loop"/>
</dbReference>